<feature type="transmembrane region" description="Helical" evidence="8">
    <location>
        <begin position="18"/>
        <end position="36"/>
    </location>
</feature>
<dbReference type="EMBL" id="CYKH01001680">
    <property type="protein sequence ID" value="CUI14866.1"/>
    <property type="molecule type" value="Genomic_DNA"/>
</dbReference>
<proteinExistence type="inferred from homology"/>
<feature type="region of interest" description="Disordered" evidence="7">
    <location>
        <begin position="599"/>
        <end position="678"/>
    </location>
</feature>
<dbReference type="VEuPathDB" id="TriTrypDB:BSAL_17975"/>
<dbReference type="CDD" id="cd06174">
    <property type="entry name" value="MFS"/>
    <property type="match status" value="1"/>
</dbReference>
<dbReference type="InterPro" id="IPR011701">
    <property type="entry name" value="MFS"/>
</dbReference>
<dbReference type="InterPro" id="IPR020846">
    <property type="entry name" value="MFS_dom"/>
</dbReference>
<dbReference type="PROSITE" id="PS50850">
    <property type="entry name" value="MFS"/>
    <property type="match status" value="1"/>
</dbReference>
<feature type="transmembrane region" description="Helical" evidence="8">
    <location>
        <begin position="77"/>
        <end position="97"/>
    </location>
</feature>
<feature type="compositionally biased region" description="Low complexity" evidence="7">
    <location>
        <begin position="771"/>
        <end position="780"/>
    </location>
</feature>
<feature type="compositionally biased region" description="Polar residues" evidence="7">
    <location>
        <begin position="611"/>
        <end position="636"/>
    </location>
</feature>
<dbReference type="InterPro" id="IPR036259">
    <property type="entry name" value="MFS_trans_sf"/>
</dbReference>
<keyword evidence="5 8" id="KW-0472">Membrane</keyword>
<feature type="compositionally biased region" description="Low complexity" evidence="7">
    <location>
        <begin position="557"/>
        <end position="569"/>
    </location>
</feature>
<dbReference type="SUPFAM" id="SSF103473">
    <property type="entry name" value="MFS general substrate transporter"/>
    <property type="match status" value="1"/>
</dbReference>
<keyword evidence="11" id="KW-1185">Reference proteome</keyword>
<feature type="transmembrane region" description="Helical" evidence="8">
    <location>
        <begin position="300"/>
        <end position="320"/>
    </location>
</feature>
<feature type="transmembrane region" description="Helical" evidence="8">
    <location>
        <begin position="109"/>
        <end position="126"/>
    </location>
</feature>
<feature type="transmembrane region" description="Helical" evidence="8">
    <location>
        <begin position="361"/>
        <end position="382"/>
    </location>
</feature>
<dbReference type="GO" id="GO:0016020">
    <property type="term" value="C:membrane"/>
    <property type="evidence" value="ECO:0007669"/>
    <property type="project" value="UniProtKB-SubCell"/>
</dbReference>
<protein>
    <submittedName>
        <fullName evidence="10">MFS transporter, putative</fullName>
    </submittedName>
</protein>
<dbReference type="Proteomes" id="UP000051952">
    <property type="component" value="Unassembled WGS sequence"/>
</dbReference>
<comment type="subcellular location">
    <subcellularLocation>
        <location evidence="1">Membrane</location>
        <topology evidence="1">Multi-pass membrane protein</topology>
    </subcellularLocation>
</comment>
<evidence type="ECO:0000256" key="5">
    <source>
        <dbReference type="ARBA" id="ARBA00023136"/>
    </source>
</evidence>
<dbReference type="PANTHER" id="PTHR23505:SF9">
    <property type="entry name" value="PROTEIN, PUTATIVE-RELATED"/>
    <property type="match status" value="1"/>
</dbReference>
<keyword evidence="3 8" id="KW-0812">Transmembrane</keyword>
<evidence type="ECO:0000256" key="6">
    <source>
        <dbReference type="ARBA" id="ARBA00024338"/>
    </source>
</evidence>
<gene>
    <name evidence="10" type="ORF">BSAL_17975</name>
</gene>
<sequence length="835" mass="88843">MIGCAVAGHLFTIYSAKLLLLVSLVIHGFFTFLFASAESYEFALLCRFFIGTTLAFIVVYTPVWVDEFSPKSSAATWMALQNAGVPIGIMIGFVIGGLMPTYTSVSWEWSFYFKSIVMVPIVAIVAKTERSTLDSGNQAATNAEFQQQVNKKMEQVERARAEKLAALAAQSPANSAASGESIEVQPAAASSPKSPAVEAISQAVGESLRRFHYIGSRLMRNSVWVANMLSLSSLYFVVSGLQTFVTSYLRDDPFNASMETITIGFGCAVVTAPVFGVVAGGILLDRIGGYHGNLVRASRFALMWGVCAAFFAVICIFLRTTLSFLLIVWVLLFCGGAIIPPGSGINMASLPQHLRPSGSSVAQMSFNFLGNFSGPLVCGWVAEWTGSLAWGIRAVLCMGVVGVIPMSLSAVFATRRAAKQALVESANAQAALRRQQQQQQHQQQQQQQLENDDANAASGYHSDSSEEFGVGGRHAVGAPTPGDHHYYTSNMSIMAALEEAVEAKQDPLASSTRRSGHESPRHADSDIELMSFVTGAGNNNQRQSGSSDRTSPAGAGNSSFRPASNNNNNNNSNNGIIAAYNSANLFADSVGIDVVSGAASASGGGLAVGGTSPQRTTPHLKSNGGSFRGTPHSTTSMRHKQQQQQDPFSPLQANNSTSGPPSQNRARSSSHRSQSTPTAGLVQILPAGDEDDSGDAGIIARGMCGVYTSSRRPTMAHREVDDDDDGRDRSDALDSAQFNMSFPYQHSFGMDVVRGLLNLESPQIRSASIGNNNNNNNNNNPARSTPTPPPLASANSPQLRPAAGTPLQQFEQESPPLPSLTRRKSSRQASGESSS</sequence>
<name>A0A0S4KKI3_BODSA</name>
<evidence type="ECO:0000313" key="10">
    <source>
        <dbReference type="EMBL" id="CUI14866.1"/>
    </source>
</evidence>
<keyword evidence="4 8" id="KW-1133">Transmembrane helix</keyword>
<evidence type="ECO:0000256" key="8">
    <source>
        <dbReference type="SAM" id="Phobius"/>
    </source>
</evidence>
<feature type="transmembrane region" description="Helical" evidence="8">
    <location>
        <begin position="326"/>
        <end position="349"/>
    </location>
</feature>
<dbReference type="Gene3D" id="1.20.1250.20">
    <property type="entry name" value="MFS general substrate transporter like domains"/>
    <property type="match status" value="1"/>
</dbReference>
<evidence type="ECO:0000313" key="11">
    <source>
        <dbReference type="Proteomes" id="UP000051952"/>
    </source>
</evidence>
<reference evidence="11" key="1">
    <citation type="submission" date="2015-09" db="EMBL/GenBank/DDBJ databases">
        <authorList>
            <consortium name="Pathogen Informatics"/>
        </authorList>
    </citation>
    <scope>NUCLEOTIDE SEQUENCE [LARGE SCALE GENOMIC DNA]</scope>
    <source>
        <strain evidence="11">Lake Konstanz</strain>
    </source>
</reference>
<feature type="compositionally biased region" description="Low complexity" evidence="7">
    <location>
        <begin position="435"/>
        <end position="448"/>
    </location>
</feature>
<evidence type="ECO:0000256" key="1">
    <source>
        <dbReference type="ARBA" id="ARBA00004141"/>
    </source>
</evidence>
<organism evidence="10 11">
    <name type="scientific">Bodo saltans</name>
    <name type="common">Flagellated protozoan</name>
    <dbReference type="NCBI Taxonomy" id="75058"/>
    <lineage>
        <taxon>Eukaryota</taxon>
        <taxon>Discoba</taxon>
        <taxon>Euglenozoa</taxon>
        <taxon>Kinetoplastea</taxon>
        <taxon>Metakinetoplastina</taxon>
        <taxon>Eubodonida</taxon>
        <taxon>Bodonidae</taxon>
        <taxon>Bodo</taxon>
    </lineage>
</organism>
<feature type="compositionally biased region" description="Polar residues" evidence="7">
    <location>
        <begin position="536"/>
        <end position="550"/>
    </location>
</feature>
<feature type="region of interest" description="Disordered" evidence="7">
    <location>
        <begin position="502"/>
        <end position="569"/>
    </location>
</feature>
<evidence type="ECO:0000256" key="2">
    <source>
        <dbReference type="ARBA" id="ARBA00022448"/>
    </source>
</evidence>
<feature type="domain" description="Major facilitator superfamily (MFS) profile" evidence="9">
    <location>
        <begin position="1"/>
        <end position="417"/>
    </location>
</feature>
<evidence type="ECO:0000256" key="7">
    <source>
        <dbReference type="SAM" id="MobiDB-lite"/>
    </source>
</evidence>
<feature type="transmembrane region" description="Helical" evidence="8">
    <location>
        <begin position="388"/>
        <end position="412"/>
    </location>
</feature>
<dbReference type="GO" id="GO:0022857">
    <property type="term" value="F:transmembrane transporter activity"/>
    <property type="evidence" value="ECO:0007669"/>
    <property type="project" value="InterPro"/>
</dbReference>
<evidence type="ECO:0000259" key="9">
    <source>
        <dbReference type="PROSITE" id="PS50850"/>
    </source>
</evidence>
<dbReference type="AlphaFoldDB" id="A0A0S4KKI3"/>
<feature type="compositionally biased region" description="Basic and acidic residues" evidence="7">
    <location>
        <begin position="515"/>
        <end position="525"/>
    </location>
</feature>
<dbReference type="OrthoDB" id="6770063at2759"/>
<dbReference type="Pfam" id="PF07690">
    <property type="entry name" value="MFS_1"/>
    <property type="match status" value="1"/>
</dbReference>
<dbReference type="PANTHER" id="PTHR23505">
    <property type="entry name" value="SPINSTER"/>
    <property type="match status" value="1"/>
</dbReference>
<evidence type="ECO:0000256" key="4">
    <source>
        <dbReference type="ARBA" id="ARBA00022989"/>
    </source>
</evidence>
<comment type="similarity">
    <text evidence="6">Belongs to the major facilitator superfamily. Spinster (TC 2.A.1.49) family.</text>
</comment>
<dbReference type="InterPro" id="IPR044770">
    <property type="entry name" value="MFS_spinster-like"/>
</dbReference>
<feature type="region of interest" description="Disordered" evidence="7">
    <location>
        <begin position="767"/>
        <end position="835"/>
    </location>
</feature>
<feature type="transmembrane region" description="Helical" evidence="8">
    <location>
        <begin position="42"/>
        <end position="65"/>
    </location>
</feature>
<accession>A0A0S4KKI3</accession>
<feature type="transmembrane region" description="Helical" evidence="8">
    <location>
        <begin position="224"/>
        <end position="249"/>
    </location>
</feature>
<feature type="compositionally biased region" description="Polar residues" evidence="7">
    <location>
        <begin position="651"/>
        <end position="678"/>
    </location>
</feature>
<keyword evidence="2" id="KW-0813">Transport</keyword>
<evidence type="ECO:0000256" key="3">
    <source>
        <dbReference type="ARBA" id="ARBA00022692"/>
    </source>
</evidence>
<feature type="transmembrane region" description="Helical" evidence="8">
    <location>
        <begin position="261"/>
        <end position="284"/>
    </location>
</feature>
<feature type="region of interest" description="Disordered" evidence="7">
    <location>
        <begin position="432"/>
        <end position="483"/>
    </location>
</feature>